<dbReference type="Proteomes" id="UP000467700">
    <property type="component" value="Unassembled WGS sequence"/>
</dbReference>
<dbReference type="EMBL" id="CACVBS010000075">
    <property type="protein sequence ID" value="CAA7269181.1"/>
    <property type="molecule type" value="Genomic_DNA"/>
</dbReference>
<dbReference type="Pfam" id="PF20236">
    <property type="entry name" value="DUF6593"/>
    <property type="match status" value="1"/>
</dbReference>
<feature type="domain" description="DUF6593" evidence="1">
    <location>
        <begin position="10"/>
        <end position="96"/>
    </location>
</feature>
<reference evidence="2 3" key="1">
    <citation type="submission" date="2020-01" db="EMBL/GenBank/DDBJ databases">
        <authorList>
            <person name="Gupta K D."/>
        </authorList>
    </citation>
    <scope>NUCLEOTIDE SEQUENCE [LARGE SCALE GENOMIC DNA]</scope>
</reference>
<protein>
    <recommendedName>
        <fullName evidence="1">DUF6593 domain-containing protein</fullName>
    </recommendedName>
</protein>
<keyword evidence="3" id="KW-1185">Reference proteome</keyword>
<dbReference type="OrthoDB" id="3360976at2759"/>
<proteinExistence type="predicted"/>
<evidence type="ECO:0000313" key="2">
    <source>
        <dbReference type="EMBL" id="CAA7269181.1"/>
    </source>
</evidence>
<comment type="caution">
    <text evidence="2">The sequence shown here is derived from an EMBL/GenBank/DDBJ whole genome shotgun (WGS) entry which is preliminary data.</text>
</comment>
<evidence type="ECO:0000259" key="1">
    <source>
        <dbReference type="Pfam" id="PF20236"/>
    </source>
</evidence>
<organism evidence="2 3">
    <name type="scientific">Cyclocybe aegerita</name>
    <name type="common">Black poplar mushroom</name>
    <name type="synonym">Agrocybe aegerita</name>
    <dbReference type="NCBI Taxonomy" id="1973307"/>
    <lineage>
        <taxon>Eukaryota</taxon>
        <taxon>Fungi</taxon>
        <taxon>Dikarya</taxon>
        <taxon>Basidiomycota</taxon>
        <taxon>Agaricomycotina</taxon>
        <taxon>Agaricomycetes</taxon>
        <taxon>Agaricomycetidae</taxon>
        <taxon>Agaricales</taxon>
        <taxon>Agaricineae</taxon>
        <taxon>Bolbitiaceae</taxon>
        <taxon>Cyclocybe</taxon>
    </lineage>
</organism>
<dbReference type="AlphaFoldDB" id="A0A8S0XZ13"/>
<dbReference type="InterPro" id="IPR046528">
    <property type="entry name" value="DUF6593"/>
</dbReference>
<accession>A0A8S0XZ13</accession>
<name>A0A8S0XZ13_CYCAE</name>
<evidence type="ECO:0000313" key="3">
    <source>
        <dbReference type="Proteomes" id="UP000467700"/>
    </source>
</evidence>
<gene>
    <name evidence="2" type="ORF">AAE3_LOCUS11425</name>
</gene>
<sequence length="138" mass="15397">MNLYLQSTFDSPFNGTYVDNQGQPVYRVDTPLALTGRTATIEKAIWTANSTTQAGTGQAGMVYTKLAEIEFHRLRSSRLRFQGRDWRDDEIFMKGSLGSVLLNYGRNHIFMGPVMMGSNIRGSWGNRGLSVGSLAERL</sequence>